<dbReference type="EMBL" id="BKCJ010070690">
    <property type="protein sequence ID" value="GEW71806.1"/>
    <property type="molecule type" value="Genomic_DNA"/>
</dbReference>
<dbReference type="PANTHER" id="PTHR31099:SF41">
    <property type="entry name" value="TRANSPOSASE (PUTATIVE), GYPSY TYPE-RELATED"/>
    <property type="match status" value="1"/>
</dbReference>
<dbReference type="AlphaFoldDB" id="A0A699GWI3"/>
<accession>A0A699GWI3</accession>
<gene>
    <name evidence="1" type="ORF">Tci_243782</name>
</gene>
<proteinExistence type="predicted"/>
<feature type="non-terminal residue" evidence="1">
    <location>
        <position position="1"/>
    </location>
</feature>
<sequence>RCLLCAVNVTRLRFRDTSASFAAICFFRGYLLLSRRFVVPVSITDIKYVLTQKGLDIFCQSFHIPDDVHPQLPSPNQTIHEMPTGKIGVYTRFFEFVNFRIPLSTFLVSVLRHYRINLSQLSVIAATKVSHFEILCHVHETLFLKSTEFSVDDYVVLVAHPALFWKFPEPFLSLIGMSRNYTLDEDTYPTFFHDGGMGGDGLVCFFQVADPTKVKVGEPERAEEEARLLYSTVGRVVPLLPVASARAKSELEASVERLFDEATGVRIVADENVATERPKRIHKKMQAVTDASGSSHPLKKLRGDYGASSEAAICGKSSSALRELLASSMLNVEVGVAAVATLPVVTSSVSATVEHESGVPDDSITGLISVLLVHLKASSAVVPPVMTEVVVTSHVVTVLLVSETGAKVTSPVHTSLFHDFDSTKTAKADVAGPSYSVRQDLSIGSRELDAETLHQMDYHYFFTEFNVVTARQACLNAKVRMRTEYCLSERKRLESECEKQADLLNARDEEIENLKAQLLLKKTEAAEAACFLSKLQSSVTAKGIEVEDLNVTVSFLRSQKDGLVDHSFEQLKEHIEEFQDAQMNIVSDKVAKLDTNLLEMALHLENKFYPHLLTTISGRRWLLTHGLKLADGLSVGIDHGKAGRSLADVVAYNPAAKTDYNYALRRLRELDFSLLAELKSHKDADVEDIMNLFRLEGPLADAPRMSDLQPHVDQLMLHVHRSEDQVVLGERSLSFALIVTHSRVERIRENVAAERSALIDVWAPLVDPLSVKNLTGEAGTSDGVPTTTATTIALSTTFASASSVPPITIENYEIVVTEGLKDAQGNG</sequence>
<comment type="caution">
    <text evidence="1">The sequence shown here is derived from an EMBL/GenBank/DDBJ whole genome shotgun (WGS) entry which is preliminary data.</text>
</comment>
<evidence type="ECO:0000313" key="1">
    <source>
        <dbReference type="EMBL" id="GEW71806.1"/>
    </source>
</evidence>
<protein>
    <submittedName>
        <fullName evidence="1">Transposase (Putative), gypsy type</fullName>
    </submittedName>
</protein>
<organism evidence="1">
    <name type="scientific">Tanacetum cinerariifolium</name>
    <name type="common">Dalmatian daisy</name>
    <name type="synonym">Chrysanthemum cinerariifolium</name>
    <dbReference type="NCBI Taxonomy" id="118510"/>
    <lineage>
        <taxon>Eukaryota</taxon>
        <taxon>Viridiplantae</taxon>
        <taxon>Streptophyta</taxon>
        <taxon>Embryophyta</taxon>
        <taxon>Tracheophyta</taxon>
        <taxon>Spermatophyta</taxon>
        <taxon>Magnoliopsida</taxon>
        <taxon>eudicotyledons</taxon>
        <taxon>Gunneridae</taxon>
        <taxon>Pentapetalae</taxon>
        <taxon>asterids</taxon>
        <taxon>campanulids</taxon>
        <taxon>Asterales</taxon>
        <taxon>Asteraceae</taxon>
        <taxon>Asteroideae</taxon>
        <taxon>Anthemideae</taxon>
        <taxon>Anthemidinae</taxon>
        <taxon>Tanacetum</taxon>
    </lineage>
</organism>
<dbReference type="PANTHER" id="PTHR31099">
    <property type="entry name" value="OS06G0165300 PROTEIN"/>
    <property type="match status" value="1"/>
</dbReference>
<reference evidence="1" key="1">
    <citation type="journal article" date="2019" name="Sci. Rep.">
        <title>Draft genome of Tanacetum cinerariifolium, the natural source of mosquito coil.</title>
        <authorList>
            <person name="Yamashiro T."/>
            <person name="Shiraishi A."/>
            <person name="Satake H."/>
            <person name="Nakayama K."/>
        </authorList>
    </citation>
    <scope>NUCLEOTIDE SEQUENCE</scope>
</reference>
<name>A0A699GWI3_TANCI</name>